<dbReference type="PROSITE" id="PS52016">
    <property type="entry name" value="TONB_DEPENDENT_REC_3"/>
    <property type="match status" value="1"/>
</dbReference>
<dbReference type="InterPro" id="IPR039426">
    <property type="entry name" value="TonB-dep_rcpt-like"/>
</dbReference>
<dbReference type="RefSeq" id="WP_237868530.1">
    <property type="nucleotide sequence ID" value="NZ_JAKLTR010000002.1"/>
</dbReference>
<evidence type="ECO:0000256" key="1">
    <source>
        <dbReference type="ARBA" id="ARBA00004571"/>
    </source>
</evidence>
<keyword evidence="4 7" id="KW-0812">Transmembrane</keyword>
<comment type="caution">
    <text evidence="9">The sequence shown here is derived from an EMBL/GenBank/DDBJ whole genome shotgun (WGS) entry which is preliminary data.</text>
</comment>
<keyword evidence="3 7" id="KW-1134">Transmembrane beta strand</keyword>
<dbReference type="Gene3D" id="2.60.40.1120">
    <property type="entry name" value="Carboxypeptidase-like, regulatory domain"/>
    <property type="match status" value="1"/>
</dbReference>
<dbReference type="Gene3D" id="2.40.170.20">
    <property type="entry name" value="TonB-dependent receptor, beta-barrel domain"/>
    <property type="match status" value="1"/>
</dbReference>
<proteinExistence type="inferred from homology"/>
<keyword evidence="9" id="KW-0675">Receptor</keyword>
<accession>A0ABS9KLW3</accession>
<dbReference type="Pfam" id="PF13620">
    <property type="entry name" value="CarboxypepD_reg"/>
    <property type="match status" value="1"/>
</dbReference>
<gene>
    <name evidence="9" type="ORF">LZZ85_03380</name>
</gene>
<evidence type="ECO:0000256" key="4">
    <source>
        <dbReference type="ARBA" id="ARBA00022692"/>
    </source>
</evidence>
<keyword evidence="10" id="KW-1185">Reference proteome</keyword>
<dbReference type="InterPro" id="IPR008969">
    <property type="entry name" value="CarboxyPept-like_regulatory"/>
</dbReference>
<dbReference type="InterPro" id="IPR037066">
    <property type="entry name" value="Plug_dom_sf"/>
</dbReference>
<keyword evidence="2 7" id="KW-0813">Transport</keyword>
<keyword evidence="6 7" id="KW-0998">Cell outer membrane</keyword>
<dbReference type="InterPro" id="IPR036942">
    <property type="entry name" value="Beta-barrel_TonB_sf"/>
</dbReference>
<comment type="subcellular location">
    <subcellularLocation>
        <location evidence="1 7">Cell outer membrane</location>
        <topology evidence="1 7">Multi-pass membrane protein</topology>
    </subcellularLocation>
</comment>
<sequence length="1003" mass="111236">MRENQLRMGLFLAHCKKIFFMLIFVLCVRDLTAQELVSSIKGLVENEKGEFLQGVTVVLKNDARSLKQTVQTDSKGLFIFTNLDPQEPFEIVVSYVGYETQVIRRSKLNPGNEESILISLKIAEASMQSVVVVGYGTQKRKDITGAVSSVSKDRLEKNPNLNIAQVLQGAVPGFMVQQTSAGAASSEELMIRGRKSILAANNPLIVVDGIPYGGQLRDINVNDIESIDVLKDASAAAIYGSRGANGVVIVTTRTGAKGKPVVSYDGWYSTQEAVNVPYFMTAQEFYDFKNVREPGKMTASEQDNFDNGRTVNWADLVLRTGTSQQHNVSVSGGFQQTKYFIGGSFLDVKGVSLNDKYRRFTTRINLDTKITSWLTIGTRTQLSFDDRSGSTINWEDVLRTNPLTKAYDDNGELTIYPWPEYTDIGNPLEVINYANTDKAFQVVTNNYAIVDIPFVKGLSYRINTGVRKTTADTATYIGRNTKTGLEARGVANTARTIDDNLVIENIVSYEKRLGMHQLGATGLYSYEKNTSSTNVVNASGFPQDFLGYYSIAQANLITPVYRYYRTDLISQMVRLNYSYDSRYLITLTGRRDGYSGFGALNKWGTFPSVAIGWNLDQEKFFPQNSVFDRLKLRASYGKNGNQAVTAYETISRLGENNMVALTQALPGYVPVKLGQDNLGWESTSILNIGVDFGLLKGRLSGDLNMYRTSTSALLLDRTISLVHGISSITQNIGETENKGIELTLTGKVIDAKGFKWTASGNLSYIKNKIVSLYGVRDANGKEIDDVANKWFIGKPILVNFDYVFDGVWQQDQAAAAAEWGSQPGFARLRDADGNKKLDANDRQVIGQRDPKFLWGLSNSFSYKGFNLEVFIHGVHGVTRENRMLQDASASSEVRRNVLEKNWWTPQNPTNGFYANAINAEKMSGISAVLYEDASFIRVRDISLSYDFPAGLLGKTGISRLRAYLTARNLFTFTDWTASDPELNVGRGSLPLQRELVAGVNLSF</sequence>
<keyword evidence="5 7" id="KW-0472">Membrane</keyword>
<dbReference type="NCBIfam" id="TIGR04057">
    <property type="entry name" value="SusC_RagA_signa"/>
    <property type="match status" value="1"/>
</dbReference>
<name>A0ABS9KLW3_9BACT</name>
<feature type="domain" description="TonB-dependent receptor plug" evidence="8">
    <location>
        <begin position="140"/>
        <end position="247"/>
    </location>
</feature>
<dbReference type="Proteomes" id="UP001165367">
    <property type="component" value="Unassembled WGS sequence"/>
</dbReference>
<dbReference type="EMBL" id="JAKLTR010000002">
    <property type="protein sequence ID" value="MCG2613301.1"/>
    <property type="molecule type" value="Genomic_DNA"/>
</dbReference>
<evidence type="ECO:0000256" key="5">
    <source>
        <dbReference type="ARBA" id="ARBA00023136"/>
    </source>
</evidence>
<dbReference type="InterPro" id="IPR023996">
    <property type="entry name" value="TonB-dep_OMP_SusC/RagA"/>
</dbReference>
<dbReference type="Pfam" id="PF07715">
    <property type="entry name" value="Plug"/>
    <property type="match status" value="1"/>
</dbReference>
<evidence type="ECO:0000256" key="6">
    <source>
        <dbReference type="ARBA" id="ARBA00023237"/>
    </source>
</evidence>
<dbReference type="InterPro" id="IPR012910">
    <property type="entry name" value="Plug_dom"/>
</dbReference>
<dbReference type="Gene3D" id="2.170.130.10">
    <property type="entry name" value="TonB-dependent receptor, plug domain"/>
    <property type="match status" value="1"/>
</dbReference>
<dbReference type="SUPFAM" id="SSF49464">
    <property type="entry name" value="Carboxypeptidase regulatory domain-like"/>
    <property type="match status" value="1"/>
</dbReference>
<evidence type="ECO:0000313" key="9">
    <source>
        <dbReference type="EMBL" id="MCG2613301.1"/>
    </source>
</evidence>
<evidence type="ECO:0000313" key="10">
    <source>
        <dbReference type="Proteomes" id="UP001165367"/>
    </source>
</evidence>
<organism evidence="9 10">
    <name type="scientific">Terrimonas ginsenosidimutans</name>
    <dbReference type="NCBI Taxonomy" id="2908004"/>
    <lineage>
        <taxon>Bacteria</taxon>
        <taxon>Pseudomonadati</taxon>
        <taxon>Bacteroidota</taxon>
        <taxon>Chitinophagia</taxon>
        <taxon>Chitinophagales</taxon>
        <taxon>Chitinophagaceae</taxon>
        <taxon>Terrimonas</taxon>
    </lineage>
</organism>
<protein>
    <submittedName>
        <fullName evidence="9">TonB-dependent receptor</fullName>
    </submittedName>
</protein>
<comment type="similarity">
    <text evidence="7">Belongs to the TonB-dependent receptor family.</text>
</comment>
<evidence type="ECO:0000259" key="8">
    <source>
        <dbReference type="Pfam" id="PF07715"/>
    </source>
</evidence>
<dbReference type="SUPFAM" id="SSF56935">
    <property type="entry name" value="Porins"/>
    <property type="match status" value="1"/>
</dbReference>
<evidence type="ECO:0000256" key="7">
    <source>
        <dbReference type="PROSITE-ProRule" id="PRU01360"/>
    </source>
</evidence>
<evidence type="ECO:0000256" key="2">
    <source>
        <dbReference type="ARBA" id="ARBA00022448"/>
    </source>
</evidence>
<dbReference type="InterPro" id="IPR023997">
    <property type="entry name" value="TonB-dep_OMP_SusC/RagA_CS"/>
</dbReference>
<reference evidence="9" key="1">
    <citation type="submission" date="2022-01" db="EMBL/GenBank/DDBJ databases">
        <authorList>
            <person name="Jo J.-H."/>
            <person name="Im W.-T."/>
        </authorList>
    </citation>
    <scope>NUCLEOTIDE SEQUENCE</scope>
    <source>
        <strain evidence="9">NA20</strain>
    </source>
</reference>
<dbReference type="NCBIfam" id="TIGR04056">
    <property type="entry name" value="OMP_RagA_SusC"/>
    <property type="match status" value="1"/>
</dbReference>
<evidence type="ECO:0000256" key="3">
    <source>
        <dbReference type="ARBA" id="ARBA00022452"/>
    </source>
</evidence>